<dbReference type="OrthoDB" id="2139957at2759"/>
<dbReference type="GO" id="GO:0005739">
    <property type="term" value="C:mitochondrion"/>
    <property type="evidence" value="ECO:0007669"/>
    <property type="project" value="TreeGrafter"/>
</dbReference>
<comment type="subcellular location">
    <subcellularLocation>
        <location evidence="1">Peroxisome</location>
    </subcellularLocation>
</comment>
<keyword evidence="6" id="KW-0456">Lyase</keyword>
<dbReference type="Gene3D" id="3.90.226.10">
    <property type="entry name" value="2-enoyl-CoA Hydratase, Chain A, domain 1"/>
    <property type="match status" value="1"/>
</dbReference>
<name>A0A0A2VG02_BEABA</name>
<evidence type="ECO:0000256" key="3">
    <source>
        <dbReference type="ARBA" id="ARBA00005254"/>
    </source>
</evidence>
<accession>A0A0A2VG02</accession>
<keyword evidence="5" id="KW-0413">Isomerase</keyword>
<dbReference type="Proteomes" id="UP000030106">
    <property type="component" value="Unassembled WGS sequence"/>
</dbReference>
<comment type="pathway">
    <text evidence="2">Siderophore biosynthesis.</text>
</comment>
<dbReference type="eggNOG" id="KOG1680">
    <property type="taxonomic scope" value="Eukaryota"/>
</dbReference>
<evidence type="ECO:0000313" key="8">
    <source>
        <dbReference type="EMBL" id="KGQ05222.1"/>
    </source>
</evidence>
<evidence type="ECO:0000256" key="4">
    <source>
        <dbReference type="ARBA" id="ARBA00023140"/>
    </source>
</evidence>
<dbReference type="GO" id="GO:0016829">
    <property type="term" value="F:lyase activity"/>
    <property type="evidence" value="ECO:0007669"/>
    <property type="project" value="UniProtKB-KW"/>
</dbReference>
<dbReference type="InterPro" id="IPR001753">
    <property type="entry name" value="Enoyl-CoA_hydra/iso"/>
</dbReference>
<proteinExistence type="inferred from homology"/>
<dbReference type="GO" id="GO:0016853">
    <property type="term" value="F:isomerase activity"/>
    <property type="evidence" value="ECO:0007669"/>
    <property type="project" value="UniProtKB-KW"/>
</dbReference>
<comment type="caution">
    <text evidence="8">The sequence shown here is derived from an EMBL/GenBank/DDBJ whole genome shotgun (WGS) entry which is preliminary data.</text>
</comment>
<evidence type="ECO:0000256" key="7">
    <source>
        <dbReference type="RuleBase" id="RU003707"/>
    </source>
</evidence>
<reference evidence="8 9" key="1">
    <citation type="submission" date="2012-10" db="EMBL/GenBank/DDBJ databases">
        <title>Genome sequencing and analysis of entomopathogenic fungi Beauveria bassiana D1-5.</title>
        <authorList>
            <person name="Li Q."/>
            <person name="Wang L."/>
            <person name="Zhang Z."/>
            <person name="Wang Q."/>
            <person name="Ren J."/>
            <person name="Wang M."/>
            <person name="Xu W."/>
            <person name="Wang J."/>
            <person name="Lu Y."/>
            <person name="Du Q."/>
            <person name="Sun Z."/>
        </authorList>
    </citation>
    <scope>NUCLEOTIDE SEQUENCE [LARGE SCALE GENOMIC DNA]</scope>
    <source>
        <strain evidence="8 9">D1-5</strain>
    </source>
</reference>
<evidence type="ECO:0000313" key="9">
    <source>
        <dbReference type="Proteomes" id="UP000030106"/>
    </source>
</evidence>
<organism evidence="8 9">
    <name type="scientific">Beauveria bassiana D1-5</name>
    <dbReference type="NCBI Taxonomy" id="1245745"/>
    <lineage>
        <taxon>Eukaryota</taxon>
        <taxon>Fungi</taxon>
        <taxon>Dikarya</taxon>
        <taxon>Ascomycota</taxon>
        <taxon>Pezizomycotina</taxon>
        <taxon>Sordariomycetes</taxon>
        <taxon>Hypocreomycetidae</taxon>
        <taxon>Hypocreales</taxon>
        <taxon>Cordycipitaceae</taxon>
        <taxon>Beauveria</taxon>
    </lineage>
</organism>
<gene>
    <name evidence="8" type="ORF">BBAD15_g9549</name>
</gene>
<keyword evidence="4" id="KW-0576">Peroxisome</keyword>
<dbReference type="GO" id="GO:0005777">
    <property type="term" value="C:peroxisome"/>
    <property type="evidence" value="ECO:0007669"/>
    <property type="project" value="UniProtKB-SubCell"/>
</dbReference>
<sequence>MADKLATQPPEVTVYELSYPAPYVLLVTINREKSMNAIHTDGHYEGERLFQWFDDEPSLRVAVITGKGKKAFCAGQDLKMLMERQLSGEQSNVATLPPTGFGGLSRRLGKKPVIAAVNGLALGGGFELALNCDMVVASPTATFGLPEVKRGVWAGAGGIPRVVRIFGMQLASEIVLAARTLTAEEVRHHGFARIATSQDSVVPEAVALAEQITESSPDAIIISRAGLREAWETASVERAAQIMDERYMRQLLNGENIKLGLMAFASKEKPKWVPSKMSFQRLTALSKPGLGYSPTRHPNSPAYATTNHLINKHPDPFVPLLLLEAFSSRLNRPRARFLPLGLILRQPAHNSRRYALQSAALVFKAAALQHRHCRRHHAVIFANQAASPSARVAEQFNVLVAPAVARQARLAAVLDDALGALELRLAGRVLVDFEVAVLADSETVEAAAADGVVVVVGGGRGGRHCKGKDM</sequence>
<dbReference type="InterPro" id="IPR018376">
    <property type="entry name" value="Enoyl-CoA_hyd/isom_CS"/>
</dbReference>
<dbReference type="AlphaFoldDB" id="A0A0A2VG02"/>
<dbReference type="EMBL" id="ANFO01000965">
    <property type="protein sequence ID" value="KGQ05222.1"/>
    <property type="molecule type" value="Genomic_DNA"/>
</dbReference>
<dbReference type="SUPFAM" id="SSF52096">
    <property type="entry name" value="ClpP/crotonase"/>
    <property type="match status" value="1"/>
</dbReference>
<dbReference type="GO" id="GO:0006635">
    <property type="term" value="P:fatty acid beta-oxidation"/>
    <property type="evidence" value="ECO:0007669"/>
    <property type="project" value="TreeGrafter"/>
</dbReference>
<dbReference type="PANTHER" id="PTHR11941">
    <property type="entry name" value="ENOYL-COA HYDRATASE-RELATED"/>
    <property type="match status" value="1"/>
</dbReference>
<dbReference type="InterPro" id="IPR029045">
    <property type="entry name" value="ClpP/crotonase-like_dom_sf"/>
</dbReference>
<dbReference type="CDD" id="cd06558">
    <property type="entry name" value="crotonase-like"/>
    <property type="match status" value="1"/>
</dbReference>
<evidence type="ECO:0000256" key="6">
    <source>
        <dbReference type="ARBA" id="ARBA00023239"/>
    </source>
</evidence>
<evidence type="ECO:0000256" key="2">
    <source>
        <dbReference type="ARBA" id="ARBA00004924"/>
    </source>
</evidence>
<dbReference type="FunFam" id="3.90.226.10:FF:000074">
    <property type="entry name" value="Enoyl-CoA hydratase (AFU_orthologue AFUA_2G10650)"/>
    <property type="match status" value="1"/>
</dbReference>
<dbReference type="PROSITE" id="PS00166">
    <property type="entry name" value="ENOYL_COA_HYDRATASE"/>
    <property type="match status" value="1"/>
</dbReference>
<evidence type="ECO:0000256" key="1">
    <source>
        <dbReference type="ARBA" id="ARBA00004275"/>
    </source>
</evidence>
<dbReference type="HOGENOM" id="CLU_581362_0_0_1"/>
<evidence type="ECO:0000256" key="5">
    <source>
        <dbReference type="ARBA" id="ARBA00023235"/>
    </source>
</evidence>
<dbReference type="PANTHER" id="PTHR11941:SF68">
    <property type="entry name" value="CARNITINYL-COA DEHYDRATASE"/>
    <property type="match status" value="1"/>
</dbReference>
<protein>
    <submittedName>
        <fullName evidence="8">Carnitinyl-CoA dehydratase</fullName>
    </submittedName>
</protein>
<dbReference type="Pfam" id="PF00378">
    <property type="entry name" value="ECH_1"/>
    <property type="match status" value="1"/>
</dbReference>
<dbReference type="STRING" id="1245745.A0A0A2VG02"/>
<comment type="similarity">
    <text evidence="3 7">Belongs to the enoyl-CoA hydratase/isomerase family.</text>
</comment>